<sequence length="607" mass="67146">MIVVGYNGFSRSRELFAELYGRDGRDQHRVLGHDAGVSVFVDGRLVYAVEEERVSRRKKSSDFPELALRTAMAETGLRLEDVDRFAFGWAFTPAVQEALRERAARVTRPGRTGETTRLDALYDDLVSHDAVCRDLARRTGLDVDPARVELVPHHLAHLYCGYRLAPPGDVAYLVSDGRAELLSSTSGEFRDGARQTWPDLDIPLADSVAMLYSKVTRYLGFVPNMDEYKVMGLAAYARSADNPLLENVVELLDGGRYRLSLEHPLRDEREYVAVFDDLFRPPGSRLDLGFRARVARAAQEVVETVTAHQATEIARRTGARTLLFEGGLAENSVNNGRLARTAGFEDVLVSFAASDCGVAIGAGAYVASCSGDDLVRDASPYLGSQFGPESIRRALARFVDAVDVEEIHPDRVAQRVARILLGPLVVGWFQGRAEFGPRALGHRSILANPTFENIREVINVKVKHREPFRPFAPVVLERDAPRVFDLGKKSSSPYMTFVVDVLPEWRARVPGVVHVDGTARVQTVPDDGTMLARLLDEFSERSGTPCLVNTSFNVAGEPIVRSPEDAVRCFLSTEIDVLVLGTFLVTKRVRTAREHLTDTALLEDEPV</sequence>
<evidence type="ECO:0000259" key="3">
    <source>
        <dbReference type="Pfam" id="PF16861"/>
    </source>
</evidence>
<dbReference type="InterPro" id="IPR031730">
    <property type="entry name" value="Carbam_trans_C"/>
</dbReference>
<dbReference type="EMBL" id="CP052757">
    <property type="protein sequence ID" value="QJW34845.1"/>
    <property type="molecule type" value="Genomic_DNA"/>
</dbReference>
<reference evidence="5" key="1">
    <citation type="journal article" date="2022" name="Int. J. Syst. Evol. Microbiol.">
        <title>Cellulosimicrobium protaetiae sp. nov., isolated from the gut of the larva of Protaetia brevitarsis seulensis.</title>
        <authorList>
            <person name="Le Han H."/>
            <person name="Nguyen T.T.H."/>
            <person name="Li Z."/>
            <person name="Shin N.R."/>
            <person name="Kim S.G."/>
        </authorList>
    </citation>
    <scope>NUCLEOTIDE SEQUENCE [LARGE SCALE GENOMIC DNA]</scope>
    <source>
        <strain evidence="5">BI34</strain>
    </source>
</reference>
<name>A0A6M5UCC1_9MICO</name>
<dbReference type="AlphaFoldDB" id="A0A6M5UCC1"/>
<keyword evidence="4" id="KW-0808">Transferase</keyword>
<evidence type="ECO:0000256" key="1">
    <source>
        <dbReference type="ARBA" id="ARBA00006129"/>
    </source>
</evidence>
<dbReference type="Pfam" id="PF02543">
    <property type="entry name" value="Carbam_trans_N"/>
    <property type="match status" value="1"/>
</dbReference>
<organism evidence="4 5">
    <name type="scientific">Cellulosimicrobium protaetiae</name>
    <dbReference type="NCBI Taxonomy" id="2587808"/>
    <lineage>
        <taxon>Bacteria</taxon>
        <taxon>Bacillati</taxon>
        <taxon>Actinomycetota</taxon>
        <taxon>Actinomycetes</taxon>
        <taxon>Micrococcales</taxon>
        <taxon>Promicromonosporaceae</taxon>
        <taxon>Cellulosimicrobium</taxon>
    </lineage>
</organism>
<gene>
    <name evidence="4" type="ORF">FIC82_000145</name>
</gene>
<evidence type="ECO:0000259" key="2">
    <source>
        <dbReference type="Pfam" id="PF02543"/>
    </source>
</evidence>
<dbReference type="Pfam" id="PF16861">
    <property type="entry name" value="Carbam_trans_C"/>
    <property type="match status" value="1"/>
</dbReference>
<dbReference type="Proteomes" id="UP000451354">
    <property type="component" value="Chromosome"/>
</dbReference>
<dbReference type="InterPro" id="IPR003696">
    <property type="entry name" value="Carbtransf_dom"/>
</dbReference>
<accession>A0A6M5UCC1</accession>
<evidence type="ECO:0000313" key="5">
    <source>
        <dbReference type="Proteomes" id="UP000451354"/>
    </source>
</evidence>
<dbReference type="KEGG" id="cprt:FIC82_000145"/>
<dbReference type="Gene3D" id="3.90.870.20">
    <property type="entry name" value="Carbamoyltransferase, C-terminal domain"/>
    <property type="match status" value="1"/>
</dbReference>
<evidence type="ECO:0000313" key="4">
    <source>
        <dbReference type="EMBL" id="QJW34845.1"/>
    </source>
</evidence>
<feature type="domain" description="Carbamoyltransferase C-terminal" evidence="3">
    <location>
        <begin position="419"/>
        <end position="587"/>
    </location>
</feature>
<dbReference type="OrthoDB" id="9780777at2"/>
<dbReference type="InterPro" id="IPR043129">
    <property type="entry name" value="ATPase_NBD"/>
</dbReference>
<dbReference type="PANTHER" id="PTHR34847">
    <property type="entry name" value="NODULATION PROTEIN U"/>
    <property type="match status" value="1"/>
</dbReference>
<dbReference type="SUPFAM" id="SSF53067">
    <property type="entry name" value="Actin-like ATPase domain"/>
    <property type="match status" value="1"/>
</dbReference>
<dbReference type="GO" id="GO:0016740">
    <property type="term" value="F:transferase activity"/>
    <property type="evidence" value="ECO:0007669"/>
    <property type="project" value="UniProtKB-KW"/>
</dbReference>
<feature type="domain" description="Carbamoyltransferase" evidence="2">
    <location>
        <begin position="33"/>
        <end position="362"/>
    </location>
</feature>
<dbReference type="InterPro" id="IPR051338">
    <property type="entry name" value="NodU/CmcH_Carbamoyltrnsfr"/>
</dbReference>
<keyword evidence="5" id="KW-1185">Reference proteome</keyword>
<proteinExistence type="inferred from homology"/>
<dbReference type="PANTHER" id="PTHR34847:SF1">
    <property type="entry name" value="NODULATION PROTEIN U"/>
    <property type="match status" value="1"/>
</dbReference>
<comment type="similarity">
    <text evidence="1">Belongs to the NodU/CmcH family.</text>
</comment>
<dbReference type="RefSeq" id="WP_154797098.1">
    <property type="nucleotide sequence ID" value="NZ_CP052757.1"/>
</dbReference>
<dbReference type="Gene3D" id="3.30.420.40">
    <property type="match status" value="2"/>
</dbReference>
<protein>
    <submittedName>
        <fullName evidence="4">Carbamoyltransferase</fullName>
    </submittedName>
</protein>
<dbReference type="InterPro" id="IPR038152">
    <property type="entry name" value="Carbam_trans_C_sf"/>
</dbReference>